<keyword evidence="2 8" id="KW-0032">Aminotransferase</keyword>
<dbReference type="Proteomes" id="UP000271554">
    <property type="component" value="Chromosome"/>
</dbReference>
<evidence type="ECO:0000256" key="4">
    <source>
        <dbReference type="ARBA" id="ARBA00022898"/>
    </source>
</evidence>
<organism evidence="8 9">
    <name type="scientific">Streptomyces hundungensis</name>
    <dbReference type="NCBI Taxonomy" id="1077946"/>
    <lineage>
        <taxon>Bacteria</taxon>
        <taxon>Bacillati</taxon>
        <taxon>Actinomycetota</taxon>
        <taxon>Actinomycetes</taxon>
        <taxon>Kitasatosporales</taxon>
        <taxon>Streptomycetaceae</taxon>
        <taxon>Streptomyces</taxon>
    </lineage>
</organism>
<dbReference type="EC" id="2.6.1.87" evidence="8"/>
<dbReference type="GO" id="GO:0030170">
    <property type="term" value="F:pyridoxal phosphate binding"/>
    <property type="evidence" value="ECO:0007669"/>
    <property type="project" value="TreeGrafter"/>
</dbReference>
<sequence>MTATPPRPGAGRNASPYLYGTEHVAVAEVLASGHYGHTSVVEEFEDGVARLLDVPDAIAVSSGTAALHLALLVAGVTAGQEVVVPSLTFCATIQAILHAGARPRFAEVNPDTLCMDAPAVLDALTDTTAAVLPVLYGGRAVDLSSLDGLLAERGITVVEDAAHAFGSHQGPKRVGATGRLTCFSFGPIKNLTCGQGGAIIPRTREEAYRLRHLRLLGVVESASQRAASTAYQVTEPGAFRYQMSAINAAIGSTQLAHFATAESVRRHLWRTYRTALSGIPGVALVDVDVDHCVPHLAVVRVPDRDGVWRFMREQGVAVGVHYPPNHTQHAFKAWHRPLPVTERLGGEIMTLPFHQHLTGDDIRYVASTLQLALDATGVHR</sequence>
<comment type="cofactor">
    <cofactor evidence="1">
        <name>pyridoxal 5'-phosphate</name>
        <dbReference type="ChEBI" id="CHEBI:597326"/>
    </cofactor>
</comment>
<evidence type="ECO:0000256" key="6">
    <source>
        <dbReference type="PIRSR" id="PIRSR000390-1"/>
    </source>
</evidence>
<dbReference type="PIRSF" id="PIRSF000390">
    <property type="entry name" value="PLP_StrS"/>
    <property type="match status" value="1"/>
</dbReference>
<comment type="similarity">
    <text evidence="5">Belongs to the DegT/DnrJ/EryC1 family. L-glutamine:2-deoxy-scyllo-inosose/scyllo-inosose aminotransferase subfamily.</text>
</comment>
<dbReference type="InterPro" id="IPR015422">
    <property type="entry name" value="PyrdxlP-dep_Trfase_small"/>
</dbReference>
<dbReference type="Gene3D" id="3.90.1150.10">
    <property type="entry name" value="Aspartate Aminotransferase, domain 1"/>
    <property type="match status" value="1"/>
</dbReference>
<evidence type="ECO:0000313" key="8">
    <source>
        <dbReference type="EMBL" id="AYG77933.1"/>
    </source>
</evidence>
<dbReference type="InterPro" id="IPR015424">
    <property type="entry name" value="PyrdxlP-dep_Trfase"/>
</dbReference>
<evidence type="ECO:0000256" key="1">
    <source>
        <dbReference type="ARBA" id="ARBA00001933"/>
    </source>
</evidence>
<dbReference type="Pfam" id="PF01041">
    <property type="entry name" value="DegT_DnrJ_EryC1"/>
    <property type="match status" value="1"/>
</dbReference>
<dbReference type="GO" id="GO:0000271">
    <property type="term" value="P:polysaccharide biosynthetic process"/>
    <property type="evidence" value="ECO:0007669"/>
    <property type="project" value="TreeGrafter"/>
</dbReference>
<dbReference type="InterPro" id="IPR015421">
    <property type="entry name" value="PyrdxlP-dep_Trfase_major"/>
</dbReference>
<dbReference type="OrthoDB" id="5342089at2"/>
<dbReference type="EMBL" id="CP032698">
    <property type="protein sequence ID" value="AYG77933.1"/>
    <property type="molecule type" value="Genomic_DNA"/>
</dbReference>
<protein>
    <submittedName>
        <fullName evidence="8">UDP-4-amino-4-deoxy-L-arabinose--oxoglutarate aminotransferase</fullName>
        <ecNumber evidence="8">2.6.1.87</ecNumber>
    </submittedName>
</protein>
<dbReference type="CDD" id="cd00616">
    <property type="entry name" value="AHBA_syn"/>
    <property type="match status" value="1"/>
</dbReference>
<dbReference type="GO" id="GO:0099620">
    <property type="term" value="F:UDP-4-amino-4-deoxy-L-arabinose aminotransferase"/>
    <property type="evidence" value="ECO:0007669"/>
    <property type="project" value="UniProtKB-EC"/>
</dbReference>
<keyword evidence="4 7" id="KW-0663">Pyridoxal phosphate</keyword>
<gene>
    <name evidence="8" type="primary">arnB</name>
    <name evidence="8" type="ORF">DWB77_00040</name>
</gene>
<proteinExistence type="inferred from homology"/>
<dbReference type="KEGG" id="shun:DWB77_00040"/>
<dbReference type="PANTHER" id="PTHR30244:SF34">
    <property type="entry name" value="DTDP-4-AMINO-4,6-DIDEOXYGALACTOSE TRANSAMINASE"/>
    <property type="match status" value="1"/>
</dbReference>
<dbReference type="PANTHER" id="PTHR30244">
    <property type="entry name" value="TRANSAMINASE"/>
    <property type="match status" value="1"/>
</dbReference>
<dbReference type="InterPro" id="IPR000653">
    <property type="entry name" value="DegT/StrS_aminotransferase"/>
</dbReference>
<name>A0A387H6X6_9ACTN</name>
<evidence type="ECO:0000256" key="5">
    <source>
        <dbReference type="ARBA" id="ARBA00038398"/>
    </source>
</evidence>
<accession>A0A387H6X6</accession>
<feature type="modified residue" description="N6-(pyridoxal phosphate)lysine" evidence="7">
    <location>
        <position position="189"/>
    </location>
</feature>
<reference evidence="8 9" key="1">
    <citation type="submission" date="2018-10" db="EMBL/GenBank/DDBJ databases">
        <title>Relationship between Morphology and Antimicrobial Activity in Streptomyces.</title>
        <authorList>
            <person name="Kang H.J."/>
            <person name="Kim S.B."/>
        </authorList>
    </citation>
    <scope>NUCLEOTIDE SEQUENCE [LARGE SCALE GENOMIC DNA]</scope>
    <source>
        <strain evidence="8 9">BH38</strain>
    </source>
</reference>
<evidence type="ECO:0000256" key="3">
    <source>
        <dbReference type="ARBA" id="ARBA00022679"/>
    </source>
</evidence>
<dbReference type="SUPFAM" id="SSF53383">
    <property type="entry name" value="PLP-dependent transferases"/>
    <property type="match status" value="1"/>
</dbReference>
<keyword evidence="9" id="KW-1185">Reference proteome</keyword>
<keyword evidence="3 8" id="KW-0808">Transferase</keyword>
<evidence type="ECO:0000256" key="7">
    <source>
        <dbReference type="PIRSR" id="PIRSR000390-2"/>
    </source>
</evidence>
<dbReference type="RefSeq" id="WP_120719336.1">
    <property type="nucleotide sequence ID" value="NZ_CP032698.1"/>
</dbReference>
<dbReference type="Gene3D" id="3.40.640.10">
    <property type="entry name" value="Type I PLP-dependent aspartate aminotransferase-like (Major domain)"/>
    <property type="match status" value="1"/>
</dbReference>
<dbReference type="AlphaFoldDB" id="A0A387H6X6"/>
<feature type="active site" description="Proton acceptor" evidence="6">
    <location>
        <position position="189"/>
    </location>
</feature>
<evidence type="ECO:0000256" key="2">
    <source>
        <dbReference type="ARBA" id="ARBA00022576"/>
    </source>
</evidence>
<evidence type="ECO:0000313" key="9">
    <source>
        <dbReference type="Proteomes" id="UP000271554"/>
    </source>
</evidence>